<accession>A0A1G2FA00</accession>
<dbReference type="AlphaFoldDB" id="A0A1G2FA00"/>
<dbReference type="EMBL" id="MHMW01000002">
    <property type="protein sequence ID" value="OGZ34707.1"/>
    <property type="molecule type" value="Genomic_DNA"/>
</dbReference>
<dbReference type="STRING" id="1801992.A2Y98_02840"/>
<gene>
    <name evidence="1" type="ORF">A2Y98_02840</name>
</gene>
<proteinExistence type="predicted"/>
<reference evidence="1 2" key="1">
    <citation type="journal article" date="2016" name="Nat. Commun.">
        <title>Thousands of microbial genomes shed light on interconnected biogeochemical processes in an aquifer system.</title>
        <authorList>
            <person name="Anantharaman K."/>
            <person name="Brown C.T."/>
            <person name="Hug L.A."/>
            <person name="Sharon I."/>
            <person name="Castelle C.J."/>
            <person name="Probst A.J."/>
            <person name="Thomas B.C."/>
            <person name="Singh A."/>
            <person name="Wilkins M.J."/>
            <person name="Karaoz U."/>
            <person name="Brodie E.L."/>
            <person name="Williams K.H."/>
            <person name="Hubbard S.S."/>
            <person name="Banfield J.F."/>
        </authorList>
    </citation>
    <scope>NUCLEOTIDE SEQUENCE [LARGE SCALE GENOMIC DNA]</scope>
</reference>
<evidence type="ECO:0000313" key="1">
    <source>
        <dbReference type="EMBL" id="OGZ34707.1"/>
    </source>
</evidence>
<organism evidence="1 2">
    <name type="scientific">Candidatus Portnoybacteria bacterium RBG_19FT_COMBO_36_7</name>
    <dbReference type="NCBI Taxonomy" id="1801992"/>
    <lineage>
        <taxon>Bacteria</taxon>
        <taxon>Candidatus Portnoyibacteriota</taxon>
    </lineage>
</organism>
<evidence type="ECO:0000313" key="2">
    <source>
        <dbReference type="Proteomes" id="UP000179099"/>
    </source>
</evidence>
<name>A0A1G2FA00_9BACT</name>
<sequence length="71" mass="8149">MEKCLYGKNHSFICISSNYDHSNGNGTLVNWCEVCGYVIKTEYVLNNGIWEEKNKTKKTPQIAKEIFAVVF</sequence>
<comment type="caution">
    <text evidence="1">The sequence shown here is derived from an EMBL/GenBank/DDBJ whole genome shotgun (WGS) entry which is preliminary data.</text>
</comment>
<dbReference type="Proteomes" id="UP000179099">
    <property type="component" value="Unassembled WGS sequence"/>
</dbReference>
<protein>
    <submittedName>
        <fullName evidence="1">Uncharacterized protein</fullName>
    </submittedName>
</protein>